<dbReference type="OrthoDB" id="551053at2759"/>
<dbReference type="PANTHER" id="PTHR35970">
    <property type="entry name" value="SODIUM CHANNEL AND CLATHRIN LINKER 1"/>
    <property type="match status" value="1"/>
</dbReference>
<gene>
    <name evidence="1" type="ORF">OFUS_LOCUS4060</name>
</gene>
<dbReference type="GO" id="GO:0060271">
    <property type="term" value="P:cilium assembly"/>
    <property type="evidence" value="ECO:0007669"/>
    <property type="project" value="TreeGrafter"/>
</dbReference>
<dbReference type="InterPro" id="IPR038911">
    <property type="entry name" value="SCLT1"/>
</dbReference>
<evidence type="ECO:0000313" key="1">
    <source>
        <dbReference type="EMBL" id="CAH1776933.1"/>
    </source>
</evidence>
<dbReference type="GO" id="GO:0007098">
    <property type="term" value="P:centrosome cycle"/>
    <property type="evidence" value="ECO:0007669"/>
    <property type="project" value="InterPro"/>
</dbReference>
<organism evidence="1 2">
    <name type="scientific">Owenia fusiformis</name>
    <name type="common">Polychaete worm</name>
    <dbReference type="NCBI Taxonomy" id="6347"/>
    <lineage>
        <taxon>Eukaryota</taxon>
        <taxon>Metazoa</taxon>
        <taxon>Spiralia</taxon>
        <taxon>Lophotrochozoa</taxon>
        <taxon>Annelida</taxon>
        <taxon>Polychaeta</taxon>
        <taxon>Sedentaria</taxon>
        <taxon>Canalipalpata</taxon>
        <taxon>Sabellida</taxon>
        <taxon>Oweniida</taxon>
        <taxon>Oweniidae</taxon>
        <taxon>Owenia</taxon>
    </lineage>
</organism>
<comment type="caution">
    <text evidence="1">The sequence shown here is derived from an EMBL/GenBank/DDBJ whole genome shotgun (WGS) entry which is preliminary data.</text>
</comment>
<dbReference type="PANTHER" id="PTHR35970:SF1">
    <property type="entry name" value="SODIUM CHANNEL AND CLATHRIN LINKER 1"/>
    <property type="match status" value="1"/>
</dbReference>
<dbReference type="EMBL" id="CAIIXF020000002">
    <property type="protein sequence ID" value="CAH1776933.1"/>
    <property type="molecule type" value="Genomic_DNA"/>
</dbReference>
<dbReference type="Pfam" id="PF15964">
    <property type="entry name" value="CCCAP"/>
    <property type="match status" value="1"/>
</dbReference>
<dbReference type="GO" id="GO:0005813">
    <property type="term" value="C:centrosome"/>
    <property type="evidence" value="ECO:0007669"/>
    <property type="project" value="InterPro"/>
</dbReference>
<keyword evidence="2" id="KW-1185">Reference proteome</keyword>
<dbReference type="InterPro" id="IPR031887">
    <property type="entry name" value="SDCCAG8"/>
</dbReference>
<dbReference type="GO" id="GO:0005814">
    <property type="term" value="C:centriole"/>
    <property type="evidence" value="ECO:0007669"/>
    <property type="project" value="TreeGrafter"/>
</dbReference>
<dbReference type="GO" id="GO:0045162">
    <property type="term" value="P:clustering of voltage-gated sodium channels"/>
    <property type="evidence" value="ECO:0007669"/>
    <property type="project" value="InterPro"/>
</dbReference>
<name>A0A8J1THA0_OWEFU</name>
<reference evidence="1" key="1">
    <citation type="submission" date="2022-03" db="EMBL/GenBank/DDBJ databases">
        <authorList>
            <person name="Martin C."/>
        </authorList>
    </citation>
    <scope>NUCLEOTIDE SEQUENCE</scope>
</reference>
<evidence type="ECO:0000313" key="2">
    <source>
        <dbReference type="Proteomes" id="UP000749559"/>
    </source>
</evidence>
<proteinExistence type="predicted"/>
<dbReference type="AlphaFoldDB" id="A0A8J1THA0"/>
<protein>
    <submittedName>
        <fullName evidence="1">Uncharacterized protein</fullName>
    </submittedName>
</protein>
<dbReference type="Proteomes" id="UP000749559">
    <property type="component" value="Unassembled WGS sequence"/>
</dbReference>
<sequence length="717" mass="82646">MAGDEVAFLKDQVQRLNTLLSKYQEKYGLIPESQTEPGAPPAPWLTEKGQLAPLIAAYDAQVQFQLQQNSSYQDELKELKQEVTKLMSENKRLNRELKETVQSQLEDINPEDLPPKFTDDKIFRNLQNQLENIKEEKTALELQCQMTQEELDQCRMELASRVPYPSQPAEDTTRIQELVSNYQKSFADFDSEIQRLSSALMAAKGDIITANQKLVDTQATLEETKQRLSIKDKECAEYKTTNHSLNSQLSSVKSTLTNLEGQLSSAQRDGAKFKREKLIIEEKLTDMQRKCAELEQREQEAVIQLRESIQMTENAILEKDQCIIHEQQQTEEVQRLQQALNNILNEAGIKTRKEVDAVRAQCNKNIGKLMEELENMETEAGEKQAQLERAVREKRAVESELEKIYQEGLVQGSKEYGTQDDLTRRMCNAERLKEEAMLKLESLQNTLNRKEKNFTQETSQLQSQVTQLRERLTYIQGECESLNDERLKFLSESDELKRSIQTLTKEKSQAERKFNKELSCMEQDLQLKDREFEVRLQSVEDSHRHNVTELRQLLTSQQRMSAKWKEECQSITQKLDAKVTSLRAEIARHKSRNEQLTSMLNEARDKVVQCEQLISEYTRTIRKMEDQVRDNEARALAASQQAARQLGRDRSILNDRKSFQRHLESSRPHVAERPSPLLLQDLGTAMGDPLDIISSHSDKITNGLHSQDDLSQPLSGL</sequence>
<accession>A0A8J1THA0</accession>